<protein>
    <submittedName>
        <fullName evidence="1">Thioredoxin family protein</fullName>
    </submittedName>
</protein>
<evidence type="ECO:0000313" key="2">
    <source>
        <dbReference type="Proteomes" id="UP000694001"/>
    </source>
</evidence>
<gene>
    <name evidence="1" type="ORF">KO353_14405</name>
</gene>
<dbReference type="EMBL" id="CP076448">
    <property type="protein sequence ID" value="QXM26362.1"/>
    <property type="molecule type" value="Genomic_DNA"/>
</dbReference>
<keyword evidence="2" id="KW-1185">Reference proteome</keyword>
<dbReference type="Proteomes" id="UP000694001">
    <property type="component" value="Chromosome"/>
</dbReference>
<reference evidence="1" key="1">
    <citation type="submission" date="2021-06" db="EMBL/GenBank/DDBJ databases">
        <title>Elioraea tepida, sp. nov., a moderately thermophilic aerobic anoxygenic phototrophic bacterium isolated from an alkaline siliceous hot spring mat community in Yellowstone National Park, WY, USA.</title>
        <authorList>
            <person name="Saini M.K."/>
            <person name="Yoshida S."/>
            <person name="Sebastian A."/>
            <person name="Hirose S."/>
            <person name="Hara E."/>
            <person name="Tamaki H."/>
            <person name="Soulier N.T."/>
            <person name="Albert I."/>
            <person name="Hanada S."/>
            <person name="Bryant D.A."/>
            <person name="Tank M."/>
        </authorList>
    </citation>
    <scope>NUCLEOTIDE SEQUENCE</scope>
    <source>
        <strain evidence="1">MS-P2</strain>
    </source>
</reference>
<dbReference type="KEGG" id="elio:KO353_14405"/>
<name>A0A975YLA8_9PROT</name>
<dbReference type="AlphaFoldDB" id="A0A975YLA8"/>
<organism evidence="1 2">
    <name type="scientific">Elioraea tepida</name>
    <dbReference type="NCBI Taxonomy" id="2843330"/>
    <lineage>
        <taxon>Bacteria</taxon>
        <taxon>Pseudomonadati</taxon>
        <taxon>Pseudomonadota</taxon>
        <taxon>Alphaproteobacteria</taxon>
        <taxon>Acetobacterales</taxon>
        <taxon>Elioraeaceae</taxon>
        <taxon>Elioraea</taxon>
    </lineage>
</organism>
<accession>A0A975YLA8</accession>
<evidence type="ECO:0000313" key="1">
    <source>
        <dbReference type="EMBL" id="QXM26362.1"/>
    </source>
</evidence>
<proteinExistence type="predicted"/>
<sequence length="99" mass="11564">MLERHDCPWCRRWLREVGEASWNRSDLGRRAPLRRVDIAQGLPDDLAFLKNWRFTPTFVLVDGGREIGRIIGYQGDWSFWQQAEALLARLPEERTKGGP</sequence>